<feature type="region of interest" description="Disordered" evidence="2">
    <location>
        <begin position="1"/>
        <end position="29"/>
    </location>
</feature>
<name>A0ABN7VRJ1_GIGMA</name>
<gene>
    <name evidence="3" type="ORF">GMARGA_LOCUS21632</name>
</gene>
<evidence type="ECO:0000313" key="3">
    <source>
        <dbReference type="EMBL" id="CAG8793592.1"/>
    </source>
</evidence>
<accession>A0ABN7VRJ1</accession>
<evidence type="ECO:0000313" key="4">
    <source>
        <dbReference type="Proteomes" id="UP000789901"/>
    </source>
</evidence>
<keyword evidence="1" id="KW-0175">Coiled coil</keyword>
<proteinExistence type="predicted"/>
<dbReference type="Proteomes" id="UP000789901">
    <property type="component" value="Unassembled WGS sequence"/>
</dbReference>
<feature type="compositionally biased region" description="Polar residues" evidence="2">
    <location>
        <begin position="1"/>
        <end position="12"/>
    </location>
</feature>
<feature type="coiled-coil region" evidence="1">
    <location>
        <begin position="96"/>
        <end position="144"/>
    </location>
</feature>
<organism evidence="3 4">
    <name type="scientific">Gigaspora margarita</name>
    <dbReference type="NCBI Taxonomy" id="4874"/>
    <lineage>
        <taxon>Eukaryota</taxon>
        <taxon>Fungi</taxon>
        <taxon>Fungi incertae sedis</taxon>
        <taxon>Mucoromycota</taxon>
        <taxon>Glomeromycotina</taxon>
        <taxon>Glomeromycetes</taxon>
        <taxon>Diversisporales</taxon>
        <taxon>Gigasporaceae</taxon>
        <taxon>Gigaspora</taxon>
    </lineage>
</organism>
<comment type="caution">
    <text evidence="3">The sequence shown here is derived from an EMBL/GenBank/DDBJ whole genome shotgun (WGS) entry which is preliminary data.</text>
</comment>
<reference evidence="3 4" key="1">
    <citation type="submission" date="2021-06" db="EMBL/GenBank/DDBJ databases">
        <authorList>
            <person name="Kallberg Y."/>
            <person name="Tangrot J."/>
            <person name="Rosling A."/>
        </authorList>
    </citation>
    <scope>NUCLEOTIDE SEQUENCE [LARGE SCALE GENOMIC DNA]</scope>
    <source>
        <strain evidence="3 4">120-4 pot B 10/14</strain>
    </source>
</reference>
<evidence type="ECO:0000256" key="1">
    <source>
        <dbReference type="SAM" id="Coils"/>
    </source>
</evidence>
<keyword evidence="4" id="KW-1185">Reference proteome</keyword>
<evidence type="ECO:0000256" key="2">
    <source>
        <dbReference type="SAM" id="MobiDB-lite"/>
    </source>
</evidence>
<protein>
    <submittedName>
        <fullName evidence="3">6247_t:CDS:1</fullName>
    </submittedName>
</protein>
<sequence>MEQAKAQSTSSLNKHRKKAEKDKEYSTNDISINIPERMVTAKQEKKLKEYKQECFRNRIQDLETTRNITYKKKGKAKQSDASAIQGKEHCEILAVMLQILARLNKLEEQQENKKRNGAGCDLEIRKLRKAIKDINRVFQKLKKKVKLIDPRNKENLKMIQELYKTNLNIQLDTIKINNPEHTTKLKKCGSCYMNEDLDTAVEHCILWRQLRNKKRALQNNWVKKTEGTNEFLLEVPLESIMRKRYRMQNIADILPIDSSQMPIIKIATCEEELINIYLKESQAEKKLKSIAGQIREENPGQIGNDARCNFKEESTKSCDLTVKEKKAKDITQNLVNLAQSRFIGHIWKFRYKEKQITQLEAIGVNSQLEQRTQKARRRVNKENQDPLRE</sequence>
<feature type="non-terminal residue" evidence="3">
    <location>
        <position position="1"/>
    </location>
</feature>
<dbReference type="EMBL" id="CAJVQB010020152">
    <property type="protein sequence ID" value="CAG8793592.1"/>
    <property type="molecule type" value="Genomic_DNA"/>
</dbReference>
<feature type="non-terminal residue" evidence="3">
    <location>
        <position position="389"/>
    </location>
</feature>